<comment type="subcellular location">
    <subcellularLocation>
        <location evidence="1">Fimbrium</location>
    </subcellularLocation>
</comment>
<keyword evidence="6" id="KW-0281">Fimbrium</keyword>
<dbReference type="Proteomes" id="UP000515240">
    <property type="component" value="Chromosome"/>
</dbReference>
<reference evidence="10 11" key="1">
    <citation type="journal article" date="2020" name="G3 (Bethesda)">
        <title>CeMbio - The Caenorhabditis elegans Microbiome Resource.</title>
        <authorList>
            <person name="Dirksen P."/>
            <person name="Assie A."/>
            <person name="Zimmermann J."/>
            <person name="Zhang F."/>
            <person name="Tietje A.M."/>
            <person name="Marsh S.A."/>
            <person name="Felix M.A."/>
            <person name="Shapira M."/>
            <person name="Kaleta C."/>
            <person name="Schulenburg H."/>
            <person name="Samuel B."/>
        </authorList>
    </citation>
    <scope>NUCLEOTIDE SEQUENCE [LARGE SCALE GENOMIC DNA]</scope>
    <source>
        <strain evidence="10 11">BIGb0172</strain>
    </source>
</reference>
<evidence type="ECO:0000256" key="1">
    <source>
        <dbReference type="ARBA" id="ARBA00004561"/>
    </source>
</evidence>
<feature type="signal peptide" evidence="8">
    <location>
        <begin position="1"/>
        <end position="31"/>
    </location>
</feature>
<evidence type="ECO:0000259" key="9">
    <source>
        <dbReference type="Pfam" id="PF05567"/>
    </source>
</evidence>
<accession>A0A7G5ENA2</accession>
<evidence type="ECO:0000313" key="10">
    <source>
        <dbReference type="EMBL" id="QMV75477.1"/>
    </source>
</evidence>
<evidence type="ECO:0000256" key="5">
    <source>
        <dbReference type="ARBA" id="ARBA00022837"/>
    </source>
</evidence>
<keyword evidence="4" id="KW-0479">Metal-binding</keyword>
<dbReference type="InterPro" id="IPR015943">
    <property type="entry name" value="WD40/YVTN_repeat-like_dom_sf"/>
</dbReference>
<keyword evidence="5" id="KW-0106">Calcium</keyword>
<organism evidence="10 11">
    <name type="scientific">Comamonas piscis</name>
    <dbReference type="NCBI Taxonomy" id="1562974"/>
    <lineage>
        <taxon>Bacteria</taxon>
        <taxon>Pseudomonadati</taxon>
        <taxon>Pseudomonadota</taxon>
        <taxon>Betaproteobacteria</taxon>
        <taxon>Burkholderiales</taxon>
        <taxon>Comamonadaceae</taxon>
        <taxon>Comamonas</taxon>
    </lineage>
</organism>
<feature type="domain" description="PilY1 beta-propeller" evidence="9">
    <location>
        <begin position="896"/>
        <end position="1229"/>
    </location>
</feature>
<feature type="chain" id="PRO_5028823730" description="PilY1 beta-propeller domain-containing protein" evidence="8">
    <location>
        <begin position="32"/>
        <end position="1386"/>
    </location>
</feature>
<keyword evidence="8" id="KW-0732">Signal</keyword>
<dbReference type="GO" id="GO:0009289">
    <property type="term" value="C:pilus"/>
    <property type="evidence" value="ECO:0007669"/>
    <property type="project" value="UniProtKB-SubCell"/>
</dbReference>
<evidence type="ECO:0000313" key="11">
    <source>
        <dbReference type="Proteomes" id="UP000515240"/>
    </source>
</evidence>
<evidence type="ECO:0000256" key="2">
    <source>
        <dbReference type="ARBA" id="ARBA00008387"/>
    </source>
</evidence>
<dbReference type="RefSeq" id="WP_182325730.1">
    <property type="nucleotide sequence ID" value="NZ_CP058554.1"/>
</dbReference>
<keyword evidence="11" id="KW-1185">Reference proteome</keyword>
<dbReference type="InterPro" id="IPR018391">
    <property type="entry name" value="PQQ_b-propeller_rpt"/>
</dbReference>
<comment type="similarity">
    <text evidence="2">Belongs to the PilY1 family.</text>
</comment>
<gene>
    <name evidence="10" type="ORF">HS961_23065</name>
</gene>
<name>A0A7G5ENA2_9BURK</name>
<dbReference type="InterPro" id="IPR008707">
    <property type="entry name" value="B-propeller_PilY1"/>
</dbReference>
<evidence type="ECO:0000256" key="3">
    <source>
        <dbReference type="ARBA" id="ARBA00022558"/>
    </source>
</evidence>
<dbReference type="Pfam" id="PF05567">
    <property type="entry name" value="T4P_PilY1"/>
    <property type="match status" value="1"/>
</dbReference>
<proteinExistence type="inferred from homology"/>
<dbReference type="SUPFAM" id="SSF50998">
    <property type="entry name" value="Quinoprotein alcohol dehydrogenase-like"/>
    <property type="match status" value="1"/>
</dbReference>
<evidence type="ECO:0000256" key="8">
    <source>
        <dbReference type="SAM" id="SignalP"/>
    </source>
</evidence>
<evidence type="ECO:0000256" key="4">
    <source>
        <dbReference type="ARBA" id="ARBA00022723"/>
    </source>
</evidence>
<dbReference type="Gene3D" id="2.130.10.10">
    <property type="entry name" value="YVTN repeat-like/Quinoprotein amine dehydrogenase"/>
    <property type="match status" value="1"/>
</dbReference>
<evidence type="ECO:0000256" key="7">
    <source>
        <dbReference type="SAM" id="MobiDB-lite"/>
    </source>
</evidence>
<sequence length="1386" mass="147147">MTYLSKPTALGRPLFKAISVSMLLIAVHAMASTDLATAPLQTSTATQVKPNIFFVLDDSGSMKWDFMPDWVNQGEGNDTLNPPALIRNSGYNGIYYDPAITYTPPKKYDGTSYASYTSGWKSVPYDGFGVQTATAQLTSAIQRNLFTASTAGTTQDLTGSTYGAQFYTFVAGEYCKSANLKECNTQTAASTEYPIAAKLRWCSDSTMTDCQASRIESDPGDGKTYEVPRYPGKEISPISATAQVTVSQASNSRSISSIKVNGSEILSASASGSSNNNLAASIVTMINRCTASIPLFSSCTVAGYSATRSGAVVTITAPTTLGNLTATPAVTKTSSLTVDATAFSGGRATSNVPGSNILTSIASGSNYPYPGTTTKASSRSDCAGTVCTYNEEMTNYANWWAYYRTRMQMTKTATSNAFATLDDSFRLGYMTINNNNGNNSNTGSKNNTDDAKSDFLNINTFNAEAGQQKSKWYSKLTAATPNNGTSLRVSLSIAGQLYAGKLNGVQQLWTSASSGKKSGVTVTDPMQYACQRNYTMLSTDGYWNGSGGTQVDGSTSIGDEDGSAARPYKDGNNRSNTLADVAAYYYNTDLRTAALSNATGNGGADVASNNVPDGQQRMFTSTVGLGASGYMRYQSNYASATSGDYYDILKGTQTSAETRSKGVCSWQNSGQCNWPTPVADSQTTIDDLWHAAVNGRGTYYSAGNPAALKTGLSNFLQSVSAATGNAAAATTSNPNTVQGDNFLFQSTFRSVDWYGELARYRLDLNTGAQIPDADWSQSGTVYSNASDRTLASPTLDNRDYTRRSIYTYDGSARASFDWGSMDATMRSLFNLSAISSLSQMCEAGDTCLDTGSKANSTTAGTTTGAAGINLVNFLRGDRSNEGPDKSTYYRQRTHVLGDIVDSQAVYVKRPMFNYADAGYTTFKSDNVSRQGMVYVGANDGMLHAFNADNGSESWAYIPSMLLSRLYKLADKNYSNNHQYYVNATPQQGDVYYDDAWHTILVGGLGRGGRGFYALNVTDPTSPTVLWEFTADTAAGNGYTRDADLGYSFGTPVITKLSDGTWVVLLTSGYNNNEVTGATGGGFVWVLNAKTGAVIKKIATGEGSRANPSGLARILAYSETAMTNNKASTVYGGDLLGNVWRMDISALTAAGGTAPVTKLATLQYSSTAQPITARPQVSKVGDARVVFIGTGRYLGVSDIANTDVQSIYAIKDSNSAYGNPRDSTCSGTSKVNCFVKQTYADSNNKRTASSTVSFDVDFDTMRGWYADLPASGERANTDPALQLGTLVFTTNVPSDDSACSPGGTSNIIYVNYRTGLAVPGSSDIGGLLSSNGISALASAATLVRLPNGKVVAIVNLSNGTTVTIEIPVASSNQKTRRVSWRELITGQ</sequence>
<protein>
    <recommendedName>
        <fullName evidence="9">PilY1 beta-propeller domain-containing protein</fullName>
    </recommendedName>
</protein>
<keyword evidence="3" id="KW-1029">Fimbrium biogenesis</keyword>
<dbReference type="KEGG" id="cpis:HS961_23065"/>
<evidence type="ECO:0000256" key="6">
    <source>
        <dbReference type="ARBA" id="ARBA00023263"/>
    </source>
</evidence>
<dbReference type="SMART" id="SM00564">
    <property type="entry name" value="PQQ"/>
    <property type="match status" value="3"/>
</dbReference>
<dbReference type="GO" id="GO:0046872">
    <property type="term" value="F:metal ion binding"/>
    <property type="evidence" value="ECO:0007669"/>
    <property type="project" value="UniProtKB-KW"/>
</dbReference>
<dbReference type="InterPro" id="IPR011047">
    <property type="entry name" value="Quinoprotein_ADH-like_sf"/>
</dbReference>
<feature type="region of interest" description="Disordered" evidence="7">
    <location>
        <begin position="550"/>
        <end position="572"/>
    </location>
</feature>
<dbReference type="EMBL" id="CP058554">
    <property type="protein sequence ID" value="QMV75477.1"/>
    <property type="molecule type" value="Genomic_DNA"/>
</dbReference>